<gene>
    <name evidence="1" type="ORF">ABW286_16485</name>
</gene>
<proteinExistence type="predicted"/>
<dbReference type="RefSeq" id="WP_367168129.1">
    <property type="nucleotide sequence ID" value="NZ_JBFKZN010000008.1"/>
</dbReference>
<sequence length="103" mass="11816">MNKAESVRRLIAEYFWDMPDDASLSTGKNGVLPEEASDFFEEYAESLHVDMSAFDFRKYFPNEGVRFLPGAILPKYLQTDHHQPAPLTVEMLIESAVAGRWLY</sequence>
<dbReference type="InterPro" id="IPR010862">
    <property type="entry name" value="DUF1493"/>
</dbReference>
<evidence type="ECO:0000313" key="1">
    <source>
        <dbReference type="EMBL" id="MEW5290758.1"/>
    </source>
</evidence>
<evidence type="ECO:0000313" key="2">
    <source>
        <dbReference type="Proteomes" id="UP001554567"/>
    </source>
</evidence>
<comment type="caution">
    <text evidence="1">The sequence shown here is derived from an EMBL/GenBank/DDBJ whole genome shotgun (WGS) entry which is preliminary data.</text>
</comment>
<organism evidence="1 2">
    <name type="scientific">Erwinia papayae</name>
    <dbReference type="NCBI Taxonomy" id="206499"/>
    <lineage>
        <taxon>Bacteria</taxon>
        <taxon>Pseudomonadati</taxon>
        <taxon>Pseudomonadota</taxon>
        <taxon>Gammaproteobacteria</taxon>
        <taxon>Enterobacterales</taxon>
        <taxon>Erwiniaceae</taxon>
        <taxon>Erwinia</taxon>
    </lineage>
</organism>
<keyword evidence="2" id="KW-1185">Reference proteome</keyword>
<dbReference type="Proteomes" id="UP001554567">
    <property type="component" value="Unassembled WGS sequence"/>
</dbReference>
<dbReference type="Pfam" id="PF07377">
    <property type="entry name" value="DUF1493"/>
    <property type="match status" value="1"/>
</dbReference>
<protein>
    <submittedName>
        <fullName evidence="1">DUF1493 family protein</fullName>
    </submittedName>
</protein>
<dbReference type="EMBL" id="JBFKZN010000008">
    <property type="protein sequence ID" value="MEW5290758.1"/>
    <property type="molecule type" value="Genomic_DNA"/>
</dbReference>
<reference evidence="1 2" key="1">
    <citation type="submission" date="2024-07" db="EMBL/GenBank/DDBJ databases">
        <authorList>
            <person name="Dulla G.F.J."/>
            <person name="Delorm J.G."/>
        </authorList>
    </citation>
    <scope>NUCLEOTIDE SEQUENCE [LARGE SCALE GENOMIC DNA]</scope>
    <source>
        <strain evidence="1 2">JGD 233</strain>
    </source>
</reference>
<name>A0ABV3N4K7_9GAMM</name>
<accession>A0ABV3N4K7</accession>